<dbReference type="SUPFAM" id="SSF51905">
    <property type="entry name" value="FAD/NAD(P)-binding domain"/>
    <property type="match status" value="1"/>
</dbReference>
<reference evidence="1 2" key="1">
    <citation type="submission" date="2022-02" db="EMBL/GenBank/DDBJ databases">
        <title>Draft genome sequence of Mezorhizobium retamae strain IRAMC:0171 isolated from Retama raetam nodules.</title>
        <authorList>
            <person name="Bengaied R."/>
            <person name="Sbissi I."/>
            <person name="Huber K."/>
            <person name="Ghodbane F."/>
            <person name="Nouioui I."/>
            <person name="Tarhouni M."/>
            <person name="Gtari M."/>
        </authorList>
    </citation>
    <scope>NUCLEOTIDE SEQUENCE [LARGE SCALE GENOMIC DNA]</scope>
    <source>
        <strain evidence="1 2">IRAMC:0171</strain>
    </source>
</reference>
<dbReference type="Gene3D" id="3.50.50.60">
    <property type="entry name" value="FAD/NAD(P)-binding domain"/>
    <property type="match status" value="1"/>
</dbReference>
<sequence length="88" mass="9136">ARLGVRFITESAVMHWDGGTAEIASLLTGAREQHVADSLVFAGTSMAEDSLAAELAARGIPFTAIGDCTAPRQAAFAIHDGRRVALGL</sequence>
<dbReference type="InterPro" id="IPR036188">
    <property type="entry name" value="FAD/NAD-bd_sf"/>
</dbReference>
<keyword evidence="2" id="KW-1185">Reference proteome</keyword>
<gene>
    <name evidence="1" type="ORF">L4923_28445</name>
</gene>
<dbReference type="EMBL" id="JAKREW010000061">
    <property type="protein sequence ID" value="MCG7508972.1"/>
    <property type="molecule type" value="Genomic_DNA"/>
</dbReference>
<feature type="non-terminal residue" evidence="1">
    <location>
        <position position="1"/>
    </location>
</feature>
<dbReference type="Gene3D" id="3.40.50.720">
    <property type="entry name" value="NAD(P)-binding Rossmann-like Domain"/>
    <property type="match status" value="1"/>
</dbReference>
<name>A0ABS9QNE7_9HYPH</name>
<proteinExistence type="predicted"/>
<comment type="caution">
    <text evidence="1">The sequence shown here is derived from an EMBL/GenBank/DDBJ whole genome shotgun (WGS) entry which is preliminary data.</text>
</comment>
<dbReference type="Proteomes" id="UP001201701">
    <property type="component" value="Unassembled WGS sequence"/>
</dbReference>
<protein>
    <submittedName>
        <fullName evidence="1">Oxidoreductase</fullName>
    </submittedName>
</protein>
<evidence type="ECO:0000313" key="1">
    <source>
        <dbReference type="EMBL" id="MCG7508972.1"/>
    </source>
</evidence>
<accession>A0ABS9QNE7</accession>
<evidence type="ECO:0000313" key="2">
    <source>
        <dbReference type="Proteomes" id="UP001201701"/>
    </source>
</evidence>
<organism evidence="1 2">
    <name type="scientific">Mesorhizobium retamae</name>
    <dbReference type="NCBI Taxonomy" id="2912854"/>
    <lineage>
        <taxon>Bacteria</taxon>
        <taxon>Pseudomonadati</taxon>
        <taxon>Pseudomonadota</taxon>
        <taxon>Alphaproteobacteria</taxon>
        <taxon>Hyphomicrobiales</taxon>
        <taxon>Phyllobacteriaceae</taxon>
        <taxon>Mesorhizobium</taxon>
    </lineage>
</organism>